<dbReference type="EMBL" id="QSHZ01000023">
    <property type="protein sequence ID" value="RHC54345.1"/>
    <property type="molecule type" value="Genomic_DNA"/>
</dbReference>
<evidence type="ECO:0000313" key="2">
    <source>
        <dbReference type="EMBL" id="RHC54345.1"/>
    </source>
</evidence>
<sequence length="193" mass="20143">MTINKVIYGGRTLIDLTGDTVTADKILSGFTAHDKGGESITGTCEFDVDSSDATAAVAEILQGKTAYVRGQKLTGTMKNNGAVTGTISSKDEEYTIPQGHHDGSGKVGISAAEKEKIIPDNIREGITLLGVEGSMSGTEDAKPQAKTVTPSTKEQTVLPDSEEGYNYLSQVTVKAIPYNESENPAGGTTVTIG</sequence>
<gene>
    <name evidence="2" type="ORF">DW839_20280</name>
</gene>
<evidence type="ECO:0000256" key="1">
    <source>
        <dbReference type="SAM" id="MobiDB-lite"/>
    </source>
</evidence>
<feature type="region of interest" description="Disordered" evidence="1">
    <location>
        <begin position="134"/>
        <end position="154"/>
    </location>
</feature>
<accession>A0A414AS90</accession>
<name>A0A414AS90_9FIRM</name>
<dbReference type="RefSeq" id="WP_055649104.1">
    <property type="nucleotide sequence ID" value="NZ_JADMVR010000018.1"/>
</dbReference>
<reference evidence="2 3" key="1">
    <citation type="submission" date="2018-08" db="EMBL/GenBank/DDBJ databases">
        <title>A genome reference for cultivated species of the human gut microbiota.</title>
        <authorList>
            <person name="Zou Y."/>
            <person name="Xue W."/>
            <person name="Luo G."/>
        </authorList>
    </citation>
    <scope>NUCLEOTIDE SEQUENCE [LARGE SCALE GENOMIC DNA]</scope>
    <source>
        <strain evidence="2 3">AM35-14</strain>
    </source>
</reference>
<organism evidence="2 3">
    <name type="scientific">Enterocloster bolteae</name>
    <dbReference type="NCBI Taxonomy" id="208479"/>
    <lineage>
        <taxon>Bacteria</taxon>
        <taxon>Bacillati</taxon>
        <taxon>Bacillota</taxon>
        <taxon>Clostridia</taxon>
        <taxon>Lachnospirales</taxon>
        <taxon>Lachnospiraceae</taxon>
        <taxon>Enterocloster</taxon>
    </lineage>
</organism>
<dbReference type="Proteomes" id="UP000283975">
    <property type="component" value="Unassembled WGS sequence"/>
</dbReference>
<protein>
    <submittedName>
        <fullName evidence="2">Uncharacterized protein</fullName>
    </submittedName>
</protein>
<dbReference type="AlphaFoldDB" id="A0A414AS90"/>
<proteinExistence type="predicted"/>
<evidence type="ECO:0000313" key="3">
    <source>
        <dbReference type="Proteomes" id="UP000283975"/>
    </source>
</evidence>
<comment type="caution">
    <text evidence="2">The sequence shown here is derived from an EMBL/GenBank/DDBJ whole genome shotgun (WGS) entry which is preliminary data.</text>
</comment>